<name>A0ABT1LYN0_9MYCO</name>
<gene>
    <name evidence="3" type="ORF">NM203_05460</name>
</gene>
<dbReference type="Pfam" id="PF00795">
    <property type="entry name" value="CN_hydrolase"/>
    <property type="match status" value="1"/>
</dbReference>
<dbReference type="SUPFAM" id="SSF56317">
    <property type="entry name" value="Carbon-nitrogen hydrolase"/>
    <property type="match status" value="1"/>
</dbReference>
<keyword evidence="4" id="KW-1185">Reference proteome</keyword>
<dbReference type="PANTHER" id="PTHR43674">
    <property type="entry name" value="NITRILASE C965.09-RELATED"/>
    <property type="match status" value="1"/>
</dbReference>
<dbReference type="Proteomes" id="UP001651690">
    <property type="component" value="Unassembled WGS sequence"/>
</dbReference>
<dbReference type="InterPro" id="IPR003010">
    <property type="entry name" value="C-N_Hydrolase"/>
</dbReference>
<accession>A0ABT1LYN0</accession>
<feature type="domain" description="CN hydrolase" evidence="2">
    <location>
        <begin position="4"/>
        <end position="246"/>
    </location>
</feature>
<proteinExistence type="predicted"/>
<evidence type="ECO:0000256" key="1">
    <source>
        <dbReference type="ARBA" id="ARBA00022801"/>
    </source>
</evidence>
<reference evidence="3 4" key="1">
    <citation type="submission" date="2022-06" db="EMBL/GenBank/DDBJ databases">
        <title>Mycolicibacterium sp. CAU 1645 isolated from seawater.</title>
        <authorList>
            <person name="Kim W."/>
        </authorList>
    </citation>
    <scope>NUCLEOTIDE SEQUENCE [LARGE SCALE GENOMIC DNA]</scope>
    <source>
        <strain evidence="3 4">CAU 1645</strain>
    </source>
</reference>
<evidence type="ECO:0000313" key="3">
    <source>
        <dbReference type="EMBL" id="MCP9271627.1"/>
    </source>
</evidence>
<dbReference type="GO" id="GO:0016787">
    <property type="term" value="F:hydrolase activity"/>
    <property type="evidence" value="ECO:0007669"/>
    <property type="project" value="UniProtKB-KW"/>
</dbReference>
<dbReference type="InterPro" id="IPR050345">
    <property type="entry name" value="Aliph_Amidase/BUP"/>
</dbReference>
<keyword evidence="1 3" id="KW-0378">Hydrolase</keyword>
<organism evidence="3 4">
    <name type="scientific">Mycolicibacterium arenosum</name>
    <dbReference type="NCBI Taxonomy" id="2952157"/>
    <lineage>
        <taxon>Bacteria</taxon>
        <taxon>Bacillati</taxon>
        <taxon>Actinomycetota</taxon>
        <taxon>Actinomycetes</taxon>
        <taxon>Mycobacteriales</taxon>
        <taxon>Mycobacteriaceae</taxon>
        <taxon>Mycolicibacterium</taxon>
    </lineage>
</organism>
<dbReference type="InterPro" id="IPR036526">
    <property type="entry name" value="C-N_Hydrolase_sf"/>
</dbReference>
<dbReference type="Gene3D" id="3.60.110.10">
    <property type="entry name" value="Carbon-nitrogen hydrolase"/>
    <property type="match status" value="1"/>
</dbReference>
<evidence type="ECO:0000259" key="2">
    <source>
        <dbReference type="PROSITE" id="PS50263"/>
    </source>
</evidence>
<dbReference type="PANTHER" id="PTHR43674:SF2">
    <property type="entry name" value="BETA-UREIDOPROPIONASE"/>
    <property type="match status" value="1"/>
</dbReference>
<sequence length="275" mass="29046">MATVRASAVAIPIEFGNLAANLAAIRAALTRAEAGPHLIVFTELATSGYVFTDDNEARSLALSADDPRLTSLADAVPDGAVAVVGFCEQADGALYNSALVLTRSGALGCYRKSHLWDAECRIFATGGEAGTVLDTPVGRLGVAICYDNEFPEVPRRLALAGAEVLALPSNWPLVQRPAGEHPPELVQAMAAARASRLPTVIADRHGVERGVEWTGGTAIISPDGWVCATPDEHGVASTVLTTTSDKSIGPYNDLFADRRPELYTPDYALLNRTSY</sequence>
<dbReference type="PROSITE" id="PS50263">
    <property type="entry name" value="CN_HYDROLASE"/>
    <property type="match status" value="1"/>
</dbReference>
<dbReference type="EMBL" id="JANDBD010000002">
    <property type="protein sequence ID" value="MCP9271627.1"/>
    <property type="molecule type" value="Genomic_DNA"/>
</dbReference>
<dbReference type="RefSeq" id="WP_255058683.1">
    <property type="nucleotide sequence ID" value="NZ_JANDBD010000002.1"/>
</dbReference>
<evidence type="ECO:0000313" key="4">
    <source>
        <dbReference type="Proteomes" id="UP001651690"/>
    </source>
</evidence>
<protein>
    <submittedName>
        <fullName evidence="3">Carbon-nitrogen hydrolase</fullName>
    </submittedName>
</protein>
<comment type="caution">
    <text evidence="3">The sequence shown here is derived from an EMBL/GenBank/DDBJ whole genome shotgun (WGS) entry which is preliminary data.</text>
</comment>